<dbReference type="Pfam" id="PF02357">
    <property type="entry name" value="NusG"/>
    <property type="match status" value="1"/>
</dbReference>
<protein>
    <submittedName>
        <fullName evidence="5">Transcription antitermination factor NusG</fullName>
    </submittedName>
</protein>
<dbReference type="EMBL" id="FNNO01000003">
    <property type="protein sequence ID" value="SDW53375.1"/>
    <property type="molecule type" value="Genomic_DNA"/>
</dbReference>
<evidence type="ECO:0000256" key="3">
    <source>
        <dbReference type="ARBA" id="ARBA00023163"/>
    </source>
</evidence>
<dbReference type="GO" id="GO:0006354">
    <property type="term" value="P:DNA-templated transcription elongation"/>
    <property type="evidence" value="ECO:0007669"/>
    <property type="project" value="InterPro"/>
</dbReference>
<dbReference type="InterPro" id="IPR006645">
    <property type="entry name" value="NGN-like_dom"/>
</dbReference>
<dbReference type="PANTHER" id="PTHR30265:SF4">
    <property type="entry name" value="KOW MOTIF FAMILY PROTEIN, EXPRESSED"/>
    <property type="match status" value="1"/>
</dbReference>
<accession>A0A8X8LEB9</accession>
<evidence type="ECO:0000313" key="5">
    <source>
        <dbReference type="EMBL" id="SDW53375.1"/>
    </source>
</evidence>
<dbReference type="RefSeq" id="WP_092722928.1">
    <property type="nucleotide sequence ID" value="NZ_FNNO01000003.1"/>
</dbReference>
<keyword evidence="6" id="KW-1185">Reference proteome</keyword>
<keyword evidence="3" id="KW-0804">Transcription</keyword>
<dbReference type="SUPFAM" id="SSF82679">
    <property type="entry name" value="N-utilization substance G protein NusG, N-terminal domain"/>
    <property type="match status" value="1"/>
</dbReference>
<dbReference type="AlphaFoldDB" id="A0A8X8LEB9"/>
<dbReference type="PANTHER" id="PTHR30265">
    <property type="entry name" value="RHO-INTERACTING TRANSCRIPTION TERMINATION FACTOR NUSG"/>
    <property type="match status" value="1"/>
</dbReference>
<evidence type="ECO:0000313" key="6">
    <source>
        <dbReference type="Proteomes" id="UP000198711"/>
    </source>
</evidence>
<dbReference type="InterPro" id="IPR008991">
    <property type="entry name" value="Translation_prot_SH3-like_sf"/>
</dbReference>
<keyword evidence="2" id="KW-0805">Transcription regulation</keyword>
<dbReference type="Proteomes" id="UP000198711">
    <property type="component" value="Unassembled WGS sequence"/>
</dbReference>
<gene>
    <name evidence="5" type="ORF">SAMN05444410_103212</name>
</gene>
<proteinExistence type="predicted"/>
<keyword evidence="1" id="KW-0889">Transcription antitermination</keyword>
<dbReference type="NCBIfam" id="NF033644">
    <property type="entry name" value="antiterm_UpxY"/>
    <property type="match status" value="1"/>
</dbReference>
<organism evidence="5 6">
    <name type="scientific">Hydrobacter penzbergensis</name>
    <dbReference type="NCBI Taxonomy" id="1235997"/>
    <lineage>
        <taxon>Bacteria</taxon>
        <taxon>Pseudomonadati</taxon>
        <taxon>Bacteroidota</taxon>
        <taxon>Chitinophagia</taxon>
        <taxon>Chitinophagales</taxon>
        <taxon>Chitinophagaceae</taxon>
        <taxon>Hydrobacter</taxon>
    </lineage>
</organism>
<sequence length="177" mass="20328">MLNSAKWYALYTKHGWEKKVAGLLSAKSIESYCPVNRVYRQWSDRKKLIMIPLFTSYVFVRIDEKDKQVVRSTAGVINFVYWMNKPAVIRNEEIIIIKKFLKEYENVQLDKIAVRNGDAVRITNGALMGQEGLVFSASNKTIKIMLPSLGVMMMAEVNASHVELVQQNQFHLSEIVN</sequence>
<dbReference type="CDD" id="cd09895">
    <property type="entry name" value="NGN_SP_UpxY"/>
    <property type="match status" value="1"/>
</dbReference>
<reference evidence="5 6" key="1">
    <citation type="submission" date="2016-10" db="EMBL/GenBank/DDBJ databases">
        <authorList>
            <person name="Varghese N."/>
            <person name="Submissions S."/>
        </authorList>
    </citation>
    <scope>NUCLEOTIDE SEQUENCE [LARGE SCALE GENOMIC DNA]</scope>
    <source>
        <strain evidence="5 6">DSM 25353</strain>
    </source>
</reference>
<evidence type="ECO:0000256" key="1">
    <source>
        <dbReference type="ARBA" id="ARBA00022814"/>
    </source>
</evidence>
<dbReference type="InterPro" id="IPR036735">
    <property type="entry name" value="NGN_dom_sf"/>
</dbReference>
<dbReference type="SMART" id="SM00738">
    <property type="entry name" value="NGN"/>
    <property type="match status" value="1"/>
</dbReference>
<dbReference type="InterPro" id="IPR043425">
    <property type="entry name" value="NusG-like"/>
</dbReference>
<feature type="domain" description="NusG-like N-terminal" evidence="4">
    <location>
        <begin position="4"/>
        <end position="101"/>
    </location>
</feature>
<comment type="caution">
    <text evidence="5">The sequence shown here is derived from an EMBL/GenBank/DDBJ whole genome shotgun (WGS) entry which is preliminary data.</text>
</comment>
<name>A0A8X8LEB9_9BACT</name>
<dbReference type="GO" id="GO:0031564">
    <property type="term" value="P:transcription antitermination"/>
    <property type="evidence" value="ECO:0007669"/>
    <property type="project" value="UniProtKB-KW"/>
</dbReference>
<dbReference type="Gene3D" id="3.30.70.940">
    <property type="entry name" value="NusG, N-terminal domain"/>
    <property type="match status" value="1"/>
</dbReference>
<evidence type="ECO:0000259" key="4">
    <source>
        <dbReference type="SMART" id="SM00738"/>
    </source>
</evidence>
<evidence type="ECO:0000256" key="2">
    <source>
        <dbReference type="ARBA" id="ARBA00023015"/>
    </source>
</evidence>
<dbReference type="SUPFAM" id="SSF50104">
    <property type="entry name" value="Translation proteins SH3-like domain"/>
    <property type="match status" value="1"/>
</dbReference>